<protein>
    <recommendedName>
        <fullName evidence="1">Thaumarchaeal output domain-containing protein</fullName>
    </recommendedName>
</protein>
<dbReference type="AlphaFoldDB" id="A0A3M7TCP1"/>
<accession>A0A3M7TCP1</accession>
<proteinExistence type="predicted"/>
<feature type="domain" description="Thaumarchaeal output" evidence="1">
    <location>
        <begin position="125"/>
        <end position="309"/>
    </location>
</feature>
<evidence type="ECO:0000313" key="3">
    <source>
        <dbReference type="Proteomes" id="UP000278775"/>
    </source>
</evidence>
<comment type="caution">
    <text evidence="2">The sequence shown here is derived from an EMBL/GenBank/DDBJ whole genome shotgun (WGS) entry which is preliminary data.</text>
</comment>
<dbReference type="Pfam" id="PF18551">
    <property type="entry name" value="TackOD1"/>
    <property type="match status" value="1"/>
</dbReference>
<gene>
    <name evidence="2" type="ORF">D1631_04990</name>
</gene>
<sequence>MAERIINIKDFTVLLLEDSIENNILPEAISADIWIVNHKSAWHVLRFLKKIIRSSDPRIYLKPVFLQREFKSFYKFNREYNLKQLCDGYIENLDISKNVIGIQHIFDFISELKKRSGSLYENNNEHFCRIAYYCYSRQKDIKIFESHDSLTGYSYPRLEAHFSDRNEAYLKGRRVLREAHKNNFLKREYVDTTHICKKCNSGFLIYRESCPSCGGHDLQVRSLIHHFRCAYVGPEDEFRKENHLSCPKCSAQLRNLAVDYDKPGKIFYCKNEKCGKEFQKPLIAVHCVNCSTEQMPYELKIEKVYQYELTSEAINEIINIKSY</sequence>
<dbReference type="EMBL" id="QWIU01000002">
    <property type="protein sequence ID" value="RNA61333.1"/>
    <property type="molecule type" value="Genomic_DNA"/>
</dbReference>
<evidence type="ECO:0000259" key="1">
    <source>
        <dbReference type="Pfam" id="PF18551"/>
    </source>
</evidence>
<organism evidence="2 3">
    <name type="scientific">Chryseobacterium nematophagum</name>
    <dbReference type="NCBI Taxonomy" id="2305228"/>
    <lineage>
        <taxon>Bacteria</taxon>
        <taxon>Pseudomonadati</taxon>
        <taxon>Bacteroidota</taxon>
        <taxon>Flavobacteriia</taxon>
        <taxon>Flavobacteriales</taxon>
        <taxon>Weeksellaceae</taxon>
        <taxon>Chryseobacterium group</taxon>
        <taxon>Chryseobacterium</taxon>
    </lineage>
</organism>
<dbReference type="RefSeq" id="WP_122635485.1">
    <property type="nucleotide sequence ID" value="NZ_QWIU01000002.1"/>
</dbReference>
<dbReference type="InterPro" id="IPR040572">
    <property type="entry name" value="TackOD1"/>
</dbReference>
<name>A0A3M7TCP1_9FLAO</name>
<dbReference type="Proteomes" id="UP000278775">
    <property type="component" value="Unassembled WGS sequence"/>
</dbReference>
<evidence type="ECO:0000313" key="2">
    <source>
        <dbReference type="EMBL" id="RNA61333.1"/>
    </source>
</evidence>
<reference evidence="2 3" key="1">
    <citation type="submission" date="2018-08" db="EMBL/GenBank/DDBJ databases">
        <title>Chryseobacterium nematophagum: a novel matrix digesting pathogen of nematodes.</title>
        <authorList>
            <person name="Page A."/>
            <person name="Roberts M."/>
            <person name="Felix M.-A."/>
            <person name="Weir W."/>
        </authorList>
    </citation>
    <scope>NUCLEOTIDE SEQUENCE [LARGE SCALE GENOMIC DNA]</scope>
    <source>
        <strain evidence="2 3">JUb129</strain>
    </source>
</reference>
<dbReference type="OrthoDB" id="8432393at2"/>